<feature type="domain" description="Zn(2)-C6 fungal-type" evidence="6">
    <location>
        <begin position="10"/>
        <end position="38"/>
    </location>
</feature>
<dbReference type="EMBL" id="MDYN01000026">
    <property type="protein sequence ID" value="OQD81647.1"/>
    <property type="molecule type" value="Genomic_DNA"/>
</dbReference>
<dbReference type="InterPro" id="IPR036864">
    <property type="entry name" value="Zn2-C6_fun-type_DNA-bd_sf"/>
</dbReference>
<dbReference type="OrthoDB" id="5280547at2759"/>
<dbReference type="SMART" id="SM00066">
    <property type="entry name" value="GAL4"/>
    <property type="match status" value="1"/>
</dbReference>
<keyword evidence="8" id="KW-1185">Reference proteome</keyword>
<evidence type="ECO:0000256" key="2">
    <source>
        <dbReference type="ARBA" id="ARBA00023125"/>
    </source>
</evidence>
<evidence type="ECO:0000256" key="4">
    <source>
        <dbReference type="ARBA" id="ARBA00023242"/>
    </source>
</evidence>
<dbReference type="GO" id="GO:0003677">
    <property type="term" value="F:DNA binding"/>
    <property type="evidence" value="ECO:0007669"/>
    <property type="project" value="UniProtKB-KW"/>
</dbReference>
<evidence type="ECO:0000256" key="3">
    <source>
        <dbReference type="ARBA" id="ARBA00023163"/>
    </source>
</evidence>
<dbReference type="GO" id="GO:0000981">
    <property type="term" value="F:DNA-binding transcription factor activity, RNA polymerase II-specific"/>
    <property type="evidence" value="ECO:0007669"/>
    <property type="project" value="InterPro"/>
</dbReference>
<dbReference type="GO" id="GO:0008270">
    <property type="term" value="F:zinc ion binding"/>
    <property type="evidence" value="ECO:0007669"/>
    <property type="project" value="InterPro"/>
</dbReference>
<dbReference type="InterPro" id="IPR053175">
    <property type="entry name" value="DHMBA_Reg_Transcription_Factor"/>
</dbReference>
<evidence type="ECO:0000256" key="1">
    <source>
        <dbReference type="ARBA" id="ARBA00023015"/>
    </source>
</evidence>
<protein>
    <recommendedName>
        <fullName evidence="6">Zn(2)-C6 fungal-type domain-containing protein</fullName>
    </recommendedName>
</protein>
<evidence type="ECO:0000256" key="5">
    <source>
        <dbReference type="SAM" id="MobiDB-lite"/>
    </source>
</evidence>
<organism evidence="7 8">
    <name type="scientific">Penicillium antarcticum</name>
    <dbReference type="NCBI Taxonomy" id="416450"/>
    <lineage>
        <taxon>Eukaryota</taxon>
        <taxon>Fungi</taxon>
        <taxon>Dikarya</taxon>
        <taxon>Ascomycota</taxon>
        <taxon>Pezizomycotina</taxon>
        <taxon>Eurotiomycetes</taxon>
        <taxon>Eurotiomycetidae</taxon>
        <taxon>Eurotiales</taxon>
        <taxon>Aspergillaceae</taxon>
        <taxon>Penicillium</taxon>
    </lineage>
</organism>
<evidence type="ECO:0000313" key="8">
    <source>
        <dbReference type="Proteomes" id="UP000191672"/>
    </source>
</evidence>
<proteinExistence type="predicted"/>
<reference evidence="8" key="1">
    <citation type="journal article" date="2017" name="Nat. Microbiol.">
        <title>Global analysis of biosynthetic gene clusters reveals vast potential of secondary metabolite production in Penicillium species.</title>
        <authorList>
            <person name="Nielsen J.C."/>
            <person name="Grijseels S."/>
            <person name="Prigent S."/>
            <person name="Ji B."/>
            <person name="Dainat J."/>
            <person name="Nielsen K.F."/>
            <person name="Frisvad J.C."/>
            <person name="Workman M."/>
            <person name="Nielsen J."/>
        </authorList>
    </citation>
    <scope>NUCLEOTIDE SEQUENCE [LARGE SCALE GENOMIC DNA]</scope>
    <source>
        <strain evidence="8">IBT 31811</strain>
    </source>
</reference>
<dbReference type="STRING" id="416450.A0A1V6PY17"/>
<dbReference type="PANTHER" id="PTHR38791:SF5">
    <property type="entry name" value="TRANSCRIPTION FACTOR DBAG-RELATED"/>
    <property type="match status" value="1"/>
</dbReference>
<evidence type="ECO:0000259" key="6">
    <source>
        <dbReference type="PROSITE" id="PS50048"/>
    </source>
</evidence>
<dbReference type="Pfam" id="PF00172">
    <property type="entry name" value="Zn_clus"/>
    <property type="match status" value="1"/>
</dbReference>
<evidence type="ECO:0000313" key="7">
    <source>
        <dbReference type="EMBL" id="OQD81647.1"/>
    </source>
</evidence>
<gene>
    <name evidence="7" type="ORF">PENANT_c026G04694</name>
</gene>
<sequence length="526" mass="60221">MPYYGNPSKGCLSCRQRRIKCDRLDPICSQCKRGNKECGGYQDISSMIFRSENDKTARRTAEAKAKLMARRKQEDAILKSDTSSSSPQSELVPTDELPYRILNQMVLVSPRIVTPPSSSVEELGLKFFVNRFVTPKVARPDGSPHTLQPSHYFRAMDYDQSARDAVVSVGLAAMSNVNRDKALRILSREKHAMVISAVQKAVSNPAQANPDSTFHMILMLSLYEMVNCSSNQVDRWTVHLDGATALLRQSTFKRAMATLDHRAQLQFCFASIVKYFLPRRDVPLDLLKWSPKLMESAPPQVVPAVKLVDILIRFMKFDVSLRERDHDPRTVATSASLFEIEFRDWETSLPENWSFITKYTDEPDDRQYTFYGQYHVYRDLWVSRVFNHYRWGRVLVNELILSQISSMRWPTVDDFVQRQQAMDTISCMAIGICAGAASQEVHSQRGAVVEYPSHVPQLNGIFMLLFPLAVAGAAGVPDEIHDWVIARLERIGRIMGIQQAIEMIPHLKKSHEQRKIDQERWQQRYM</sequence>
<dbReference type="AlphaFoldDB" id="A0A1V6PY17"/>
<keyword evidence="4" id="KW-0539">Nucleus</keyword>
<dbReference type="PANTHER" id="PTHR38791">
    <property type="entry name" value="ZN(II)2CYS6 TRANSCRIPTION FACTOR (EUROFUNG)-RELATED-RELATED"/>
    <property type="match status" value="1"/>
</dbReference>
<dbReference type="Gene3D" id="4.10.240.10">
    <property type="entry name" value="Zn(2)-C6 fungal-type DNA-binding domain"/>
    <property type="match status" value="1"/>
</dbReference>
<dbReference type="CDD" id="cd00067">
    <property type="entry name" value="GAL4"/>
    <property type="match status" value="1"/>
</dbReference>
<feature type="compositionally biased region" description="Polar residues" evidence="5">
    <location>
        <begin position="80"/>
        <end position="91"/>
    </location>
</feature>
<dbReference type="PROSITE" id="PS00463">
    <property type="entry name" value="ZN2_CY6_FUNGAL_1"/>
    <property type="match status" value="1"/>
</dbReference>
<keyword evidence="1" id="KW-0805">Transcription regulation</keyword>
<comment type="caution">
    <text evidence="7">The sequence shown here is derived from an EMBL/GenBank/DDBJ whole genome shotgun (WGS) entry which is preliminary data.</text>
</comment>
<keyword evidence="3" id="KW-0804">Transcription</keyword>
<name>A0A1V6PY17_9EURO</name>
<dbReference type="InterPro" id="IPR001138">
    <property type="entry name" value="Zn2Cys6_DnaBD"/>
</dbReference>
<keyword evidence="2" id="KW-0238">DNA-binding</keyword>
<dbReference type="SUPFAM" id="SSF57701">
    <property type="entry name" value="Zn2/Cys6 DNA-binding domain"/>
    <property type="match status" value="1"/>
</dbReference>
<dbReference type="Pfam" id="PF11951">
    <property type="entry name" value="Fungal_trans_2"/>
    <property type="match status" value="1"/>
</dbReference>
<feature type="region of interest" description="Disordered" evidence="5">
    <location>
        <begin position="70"/>
        <end position="92"/>
    </location>
</feature>
<dbReference type="InterPro" id="IPR021858">
    <property type="entry name" value="Fun_TF"/>
</dbReference>
<accession>A0A1V6PY17</accession>
<dbReference type="Proteomes" id="UP000191672">
    <property type="component" value="Unassembled WGS sequence"/>
</dbReference>
<dbReference type="PROSITE" id="PS50048">
    <property type="entry name" value="ZN2_CY6_FUNGAL_2"/>
    <property type="match status" value="1"/>
</dbReference>